<evidence type="ECO:0000256" key="2">
    <source>
        <dbReference type="SAM" id="SignalP"/>
    </source>
</evidence>
<keyword evidence="4" id="KW-1185">Reference proteome</keyword>
<evidence type="ECO:0000256" key="1">
    <source>
        <dbReference type="SAM" id="MobiDB-lite"/>
    </source>
</evidence>
<protein>
    <submittedName>
        <fullName evidence="3">Predicted lipoprotein with conserved Yx(FWY)xxD motif</fullName>
    </submittedName>
</protein>
<keyword evidence="3" id="KW-0449">Lipoprotein</keyword>
<organism evidence="3 4">
    <name type="scientific">Herbiconiux ginsengi</name>
    <dbReference type="NCBI Taxonomy" id="381665"/>
    <lineage>
        <taxon>Bacteria</taxon>
        <taxon>Bacillati</taxon>
        <taxon>Actinomycetota</taxon>
        <taxon>Actinomycetes</taxon>
        <taxon>Micrococcales</taxon>
        <taxon>Microbacteriaceae</taxon>
        <taxon>Herbiconiux</taxon>
    </lineage>
</organism>
<dbReference type="STRING" id="381665.SAMN05216554_3335"/>
<dbReference type="InterPro" id="IPR005297">
    <property type="entry name" value="Lipoprotein_repeat"/>
</dbReference>
<dbReference type="AlphaFoldDB" id="A0A1H3S6X0"/>
<reference evidence="3 4" key="1">
    <citation type="submission" date="2016-10" db="EMBL/GenBank/DDBJ databases">
        <authorList>
            <person name="de Groot N.N."/>
        </authorList>
    </citation>
    <scope>NUCLEOTIDE SEQUENCE [LARGE SCALE GENOMIC DNA]</scope>
    <source>
        <strain evidence="3 4">CGMCC 4.3491</strain>
    </source>
</reference>
<dbReference type="PANTHER" id="PTHR39335:SF1">
    <property type="entry name" value="BLL4220 PROTEIN"/>
    <property type="match status" value="1"/>
</dbReference>
<name>A0A1H3S6X0_9MICO</name>
<dbReference type="PROSITE" id="PS51257">
    <property type="entry name" value="PROKAR_LIPOPROTEIN"/>
    <property type="match status" value="1"/>
</dbReference>
<proteinExistence type="predicted"/>
<sequence length="176" mass="16894">MNTRITLAAAAAAVALLALAGCSSSGSSGSSAGTSPDSSSSSSSGTSSGTAEVSTANSSLGEIVVDGTGMTAYYFDKDTAGSGTSACTGDCAKLWPAIESATTTPVVDGVSGTVATIEGVDGGNQITIDGRPIYTFANDKKPGDVAGQGVGGIWFAVSPSGEELTSATPASSGAGY</sequence>
<dbReference type="Proteomes" id="UP000198891">
    <property type="component" value="Unassembled WGS sequence"/>
</dbReference>
<dbReference type="OrthoDB" id="597632at2"/>
<dbReference type="GO" id="GO:0043448">
    <property type="term" value="P:alkane catabolic process"/>
    <property type="evidence" value="ECO:0007669"/>
    <property type="project" value="TreeGrafter"/>
</dbReference>
<feature type="chain" id="PRO_5038966417" evidence="2">
    <location>
        <begin position="21"/>
        <end position="176"/>
    </location>
</feature>
<feature type="region of interest" description="Disordered" evidence="1">
    <location>
        <begin position="25"/>
        <end position="54"/>
    </location>
</feature>
<evidence type="ECO:0000313" key="4">
    <source>
        <dbReference type="Proteomes" id="UP000198891"/>
    </source>
</evidence>
<dbReference type="RefSeq" id="WP_092555778.1">
    <property type="nucleotide sequence ID" value="NZ_FNPZ01000003.1"/>
</dbReference>
<feature type="signal peptide" evidence="2">
    <location>
        <begin position="1"/>
        <end position="20"/>
    </location>
</feature>
<dbReference type="PANTHER" id="PTHR39335">
    <property type="entry name" value="BLL4220 PROTEIN"/>
    <property type="match status" value="1"/>
</dbReference>
<gene>
    <name evidence="3" type="ORF">SAMN05216554_3335</name>
</gene>
<dbReference type="Pfam" id="PF03640">
    <property type="entry name" value="Lipoprotein_15"/>
    <property type="match status" value="2"/>
</dbReference>
<evidence type="ECO:0000313" key="3">
    <source>
        <dbReference type="EMBL" id="SDZ33338.1"/>
    </source>
</evidence>
<keyword evidence="2" id="KW-0732">Signal</keyword>
<dbReference type="EMBL" id="FNPZ01000003">
    <property type="protein sequence ID" value="SDZ33338.1"/>
    <property type="molecule type" value="Genomic_DNA"/>
</dbReference>
<accession>A0A1H3S6X0</accession>